<accession>A0A418WTQ0</accession>
<evidence type="ECO:0000259" key="1">
    <source>
        <dbReference type="Pfam" id="PF12697"/>
    </source>
</evidence>
<organism evidence="2 3">
    <name type="scientific">Oleomonas cavernae</name>
    <dbReference type="NCBI Taxonomy" id="2320859"/>
    <lineage>
        <taxon>Bacteria</taxon>
        <taxon>Pseudomonadati</taxon>
        <taxon>Pseudomonadota</taxon>
        <taxon>Alphaproteobacteria</taxon>
        <taxon>Acetobacterales</taxon>
        <taxon>Acetobacteraceae</taxon>
        <taxon>Oleomonas</taxon>
    </lineage>
</organism>
<comment type="caution">
    <text evidence="2">The sequence shown here is derived from an EMBL/GenBank/DDBJ whole genome shotgun (WGS) entry which is preliminary data.</text>
</comment>
<dbReference type="Proteomes" id="UP000284605">
    <property type="component" value="Unassembled WGS sequence"/>
</dbReference>
<dbReference type="EMBL" id="QYUK01000008">
    <property type="protein sequence ID" value="RJF94654.1"/>
    <property type="molecule type" value="Genomic_DNA"/>
</dbReference>
<keyword evidence="2" id="KW-0378">Hydrolase</keyword>
<dbReference type="GO" id="GO:0016787">
    <property type="term" value="F:hydrolase activity"/>
    <property type="evidence" value="ECO:0007669"/>
    <property type="project" value="UniProtKB-KW"/>
</dbReference>
<dbReference type="InterPro" id="IPR000073">
    <property type="entry name" value="AB_hydrolase_1"/>
</dbReference>
<protein>
    <submittedName>
        <fullName evidence="2">Alpha/beta hydrolase</fullName>
    </submittedName>
</protein>
<name>A0A418WTQ0_9PROT</name>
<gene>
    <name evidence="2" type="ORF">D3874_02165</name>
</gene>
<dbReference type="Gene3D" id="3.40.50.1820">
    <property type="entry name" value="alpha/beta hydrolase"/>
    <property type="match status" value="1"/>
</dbReference>
<evidence type="ECO:0000313" key="2">
    <source>
        <dbReference type="EMBL" id="RJF94654.1"/>
    </source>
</evidence>
<dbReference type="Pfam" id="PF12697">
    <property type="entry name" value="Abhydrolase_6"/>
    <property type="match status" value="1"/>
</dbReference>
<keyword evidence="3" id="KW-1185">Reference proteome</keyword>
<proteinExistence type="predicted"/>
<dbReference type="AlphaFoldDB" id="A0A418WTQ0"/>
<evidence type="ECO:0000313" key="3">
    <source>
        <dbReference type="Proteomes" id="UP000284605"/>
    </source>
</evidence>
<reference evidence="2 3" key="1">
    <citation type="submission" date="2018-09" db="EMBL/GenBank/DDBJ databases">
        <authorList>
            <person name="Zhu H."/>
        </authorList>
    </citation>
    <scope>NUCLEOTIDE SEQUENCE [LARGE SCALE GENOMIC DNA]</scope>
    <source>
        <strain evidence="2 3">K1W22B-8</strain>
    </source>
</reference>
<dbReference type="SUPFAM" id="SSF53474">
    <property type="entry name" value="alpha/beta-Hydrolases"/>
    <property type="match status" value="1"/>
</dbReference>
<dbReference type="InterPro" id="IPR029058">
    <property type="entry name" value="AB_hydrolase_fold"/>
</dbReference>
<feature type="domain" description="AB hydrolase-1" evidence="1">
    <location>
        <begin position="59"/>
        <end position="221"/>
    </location>
</feature>
<sequence>MLIVWACLTAALGVARAEDAGEAGTCASGDGREWLRAGRLCLGIETFGADKVGPRPQLVVMIHGDSSQGGPVDYFYPIAAQVSAEPDVVAVALLRPGYSDGAGKVSDGRNWGRVDLYTPENIDAVATALRELKTQYKARRLIVLGHSGGAVTTAIVIGRHPGLIDVAMLISCPCDIVKWNQMIHRTAFTRSLLPMAYLDRVATATDVVAMTGRGDGWTAPATVTGYVDGLKARGVAASFIPLPVNNHDFQPLWANGVKDELLAILNGRTS</sequence>